<proteinExistence type="predicted"/>
<dbReference type="CDD" id="cd21631">
    <property type="entry name" value="RHH_CopG_NikR-like"/>
    <property type="match status" value="1"/>
</dbReference>
<evidence type="ECO:0000313" key="1">
    <source>
        <dbReference type="EMBL" id="MBO3735179.1"/>
    </source>
</evidence>
<evidence type="ECO:0000313" key="2">
    <source>
        <dbReference type="Proteomes" id="UP000681341"/>
    </source>
</evidence>
<evidence type="ECO:0008006" key="3">
    <source>
        <dbReference type="Google" id="ProtNLM"/>
    </source>
</evidence>
<comment type="caution">
    <text evidence="1">The sequence shown here is derived from an EMBL/GenBank/DDBJ whole genome shotgun (WGS) entry which is preliminary data.</text>
</comment>
<dbReference type="RefSeq" id="WP_208498804.1">
    <property type="nucleotide sequence ID" value="NZ_JAGFNP010000013.1"/>
</dbReference>
<reference evidence="1 2" key="1">
    <citation type="submission" date="2021-03" db="EMBL/GenBank/DDBJ databases">
        <title>Glycomyces sp. nov., a novel actinomycete isolated from soil.</title>
        <authorList>
            <person name="Yang X."/>
            <person name="Xu X."/>
        </authorList>
    </citation>
    <scope>NUCLEOTIDE SEQUENCE [LARGE SCALE GENOMIC DNA]</scope>
    <source>
        <strain evidence="1 2">NEAU-S30</strain>
    </source>
</reference>
<protein>
    <recommendedName>
        <fullName evidence="3">CopG family transcriptional regulator</fullName>
    </recommendedName>
</protein>
<sequence>MLQTTVYLRDEQVAALKETAARLGRTEADLHREAVDLVLAQHDTPMGVCEMPTASAGRPLAAQTDDLLKGFGADR</sequence>
<keyword evidence="2" id="KW-1185">Reference proteome</keyword>
<name>A0ABS3U8S1_9ACTN</name>
<dbReference type="EMBL" id="JAGFNP010000013">
    <property type="protein sequence ID" value="MBO3735179.1"/>
    <property type="molecule type" value="Genomic_DNA"/>
</dbReference>
<dbReference type="Proteomes" id="UP000681341">
    <property type="component" value="Unassembled WGS sequence"/>
</dbReference>
<organism evidence="1 2">
    <name type="scientific">Glycomyces niveus</name>
    <dbReference type="NCBI Taxonomy" id="2820287"/>
    <lineage>
        <taxon>Bacteria</taxon>
        <taxon>Bacillati</taxon>
        <taxon>Actinomycetota</taxon>
        <taxon>Actinomycetes</taxon>
        <taxon>Glycomycetales</taxon>
        <taxon>Glycomycetaceae</taxon>
        <taxon>Glycomyces</taxon>
    </lineage>
</organism>
<accession>A0ABS3U8S1</accession>
<gene>
    <name evidence="1" type="ORF">J5V16_20305</name>
</gene>